<dbReference type="GO" id="GO:0016757">
    <property type="term" value="F:glycosyltransferase activity"/>
    <property type="evidence" value="ECO:0007669"/>
    <property type="project" value="UniProtKB-KW"/>
</dbReference>
<dbReference type="EC" id="2.4.2.52" evidence="1"/>
<dbReference type="AlphaFoldDB" id="A0AA35UBS1"/>
<evidence type="ECO:0000313" key="2">
    <source>
        <dbReference type="Proteomes" id="UP001158598"/>
    </source>
</evidence>
<dbReference type="PANTHER" id="PTHR42280:SF1">
    <property type="entry name" value="CITG FAMILY PROTEIN"/>
    <property type="match status" value="1"/>
</dbReference>
<keyword evidence="1" id="KW-0808">Transferase</keyword>
<dbReference type="InterPro" id="IPR002736">
    <property type="entry name" value="CitG"/>
</dbReference>
<accession>A0AA35UBS1</accession>
<reference evidence="1" key="1">
    <citation type="submission" date="2023-03" db="EMBL/GenBank/DDBJ databases">
        <authorList>
            <person name="Pearce D."/>
        </authorList>
    </citation>
    <scope>NUCLEOTIDE SEQUENCE</scope>
    <source>
        <strain evidence="1">Mc</strain>
    </source>
</reference>
<dbReference type="Pfam" id="PF01874">
    <property type="entry name" value="CitG"/>
    <property type="match status" value="1"/>
</dbReference>
<sequence>MSVSAEALEAAYRWACETELQAFKPGNVSVHSEGHGMTAAHFRRSASASAPELCRTETCLGERIYRAVAATRHVVACNTNLGIVLLAAPLIAAAQTRRSGETLRQSLSRILHASTVEDAEWVYRAICLAQPGGLSEAPAHDVRTPPNIPLLDAMRLAAGRDRIALQYTCDYTDVFDFMIPRYHSALSRWDNEGWAAVAAFSGMLARIPDSHIERKFGPRYSPWVSEKMVLLEKTLSYAVRPDSVLGLLRDVDAEFKTRGINPGTTADLTVAGLLAVRLEAIFTGTGRG</sequence>
<name>A0AA35UBS1_METCP</name>
<dbReference type="GO" id="GO:0046917">
    <property type="term" value="F:triphosphoribosyl-dephospho-CoA synthase activity"/>
    <property type="evidence" value="ECO:0007669"/>
    <property type="project" value="UniProtKB-EC"/>
</dbReference>
<dbReference type="RefSeq" id="WP_017365712.1">
    <property type="nucleotide sequence ID" value="NZ_OX458332.1"/>
</dbReference>
<organism evidence="1 2">
    <name type="scientific">Methylococcus capsulatus</name>
    <dbReference type="NCBI Taxonomy" id="414"/>
    <lineage>
        <taxon>Bacteria</taxon>
        <taxon>Pseudomonadati</taxon>
        <taxon>Pseudomonadota</taxon>
        <taxon>Gammaproteobacteria</taxon>
        <taxon>Methylococcales</taxon>
        <taxon>Methylococcaceae</taxon>
        <taxon>Methylococcus</taxon>
    </lineage>
</organism>
<dbReference type="GO" id="GO:0005524">
    <property type="term" value="F:ATP binding"/>
    <property type="evidence" value="ECO:0007669"/>
    <property type="project" value="InterPro"/>
</dbReference>
<keyword evidence="1" id="KW-0328">Glycosyltransferase</keyword>
<dbReference type="PANTHER" id="PTHR42280">
    <property type="entry name" value="CITG FAMILY PROTEIN"/>
    <property type="match status" value="1"/>
</dbReference>
<dbReference type="Gene3D" id="1.10.4200.10">
    <property type="entry name" value="Triphosphoribosyl-dephospho-CoA protein"/>
    <property type="match status" value="1"/>
</dbReference>
<gene>
    <name evidence="1" type="ORF">MCNOR_1681</name>
</gene>
<proteinExistence type="predicted"/>
<dbReference type="Proteomes" id="UP001158598">
    <property type="component" value="Chromosome"/>
</dbReference>
<evidence type="ECO:0000313" key="1">
    <source>
        <dbReference type="EMBL" id="CAI8807060.1"/>
    </source>
</evidence>
<protein>
    <submittedName>
        <fullName evidence="1">Triphosphoribosyl-dephospho-CoA synthase</fullName>
        <ecNumber evidence="1">2.4.2.52</ecNumber>
    </submittedName>
</protein>
<dbReference type="EMBL" id="OX458332">
    <property type="protein sequence ID" value="CAI8807060.1"/>
    <property type="molecule type" value="Genomic_DNA"/>
</dbReference>